<evidence type="ECO:0000256" key="2">
    <source>
        <dbReference type="ARBA" id="ARBA00022801"/>
    </source>
</evidence>
<organism evidence="7 8">
    <name type="scientific">Chloroherpeton thalassium (strain ATCC 35110 / GB-78)</name>
    <dbReference type="NCBI Taxonomy" id="517418"/>
    <lineage>
        <taxon>Bacteria</taxon>
        <taxon>Pseudomonadati</taxon>
        <taxon>Chlorobiota</taxon>
        <taxon>Chlorobiia</taxon>
        <taxon>Chlorobiales</taxon>
        <taxon>Chloroherpetonaceae</taxon>
        <taxon>Chloroherpeton</taxon>
    </lineage>
</organism>
<dbReference type="PANTHER" id="PTHR42884">
    <property type="entry name" value="PROPROTEIN CONVERTASE SUBTILISIN/KEXIN-RELATED"/>
    <property type="match status" value="1"/>
</dbReference>
<dbReference type="NCBIfam" id="TIGR04183">
    <property type="entry name" value="Por_Secre_tail"/>
    <property type="match status" value="1"/>
</dbReference>
<dbReference type="OrthoDB" id="9798386at2"/>
<dbReference type="CDD" id="cd07498">
    <property type="entry name" value="Peptidases_S8_15"/>
    <property type="match status" value="1"/>
</dbReference>
<dbReference type="Pfam" id="PF00082">
    <property type="entry name" value="Peptidase_S8"/>
    <property type="match status" value="1"/>
</dbReference>
<dbReference type="RefSeq" id="WP_012501115.1">
    <property type="nucleotide sequence ID" value="NC_011026.1"/>
</dbReference>
<dbReference type="HOGENOM" id="CLU_243259_0_0_10"/>
<protein>
    <submittedName>
        <fullName evidence="7">Peptidase S8 and S53 subtilisin kexin sedolisin</fullName>
    </submittedName>
</protein>
<dbReference type="InterPro" id="IPR026444">
    <property type="entry name" value="Secre_tail"/>
</dbReference>
<dbReference type="PANTHER" id="PTHR42884:SF14">
    <property type="entry name" value="NEUROENDOCRINE CONVERTASE 1"/>
    <property type="match status" value="1"/>
</dbReference>
<evidence type="ECO:0000256" key="5">
    <source>
        <dbReference type="SAM" id="MobiDB-lite"/>
    </source>
</evidence>
<dbReference type="CDD" id="cd00063">
    <property type="entry name" value="FN3"/>
    <property type="match status" value="2"/>
</dbReference>
<dbReference type="InterPro" id="IPR022398">
    <property type="entry name" value="Peptidase_S8_His-AS"/>
</dbReference>
<dbReference type="EMBL" id="CP001100">
    <property type="protein sequence ID" value="ACF15033.1"/>
    <property type="molecule type" value="Genomic_DNA"/>
</dbReference>
<dbReference type="eggNOG" id="COG1404">
    <property type="taxonomic scope" value="Bacteria"/>
</dbReference>
<dbReference type="GO" id="GO:0016485">
    <property type="term" value="P:protein processing"/>
    <property type="evidence" value="ECO:0007669"/>
    <property type="project" value="TreeGrafter"/>
</dbReference>
<proteinExistence type="inferred from homology"/>
<dbReference type="Gene3D" id="3.40.50.200">
    <property type="entry name" value="Peptidase S8/S53 domain"/>
    <property type="match status" value="1"/>
</dbReference>
<evidence type="ECO:0000256" key="1">
    <source>
        <dbReference type="ARBA" id="ARBA00022670"/>
    </source>
</evidence>
<dbReference type="PROSITE" id="PS51892">
    <property type="entry name" value="SUBTILASE"/>
    <property type="match status" value="1"/>
</dbReference>
<dbReference type="InterPro" id="IPR036116">
    <property type="entry name" value="FN3_sf"/>
</dbReference>
<dbReference type="SUPFAM" id="SSF52743">
    <property type="entry name" value="Subtilisin-like"/>
    <property type="match status" value="1"/>
</dbReference>
<accession>B3QY67</accession>
<feature type="region of interest" description="Disordered" evidence="5">
    <location>
        <begin position="272"/>
        <end position="295"/>
    </location>
</feature>
<evidence type="ECO:0000313" key="7">
    <source>
        <dbReference type="EMBL" id="ACF15033.1"/>
    </source>
</evidence>
<dbReference type="GO" id="GO:0004252">
    <property type="term" value="F:serine-type endopeptidase activity"/>
    <property type="evidence" value="ECO:0007669"/>
    <property type="project" value="InterPro"/>
</dbReference>
<dbReference type="SMART" id="SM00060">
    <property type="entry name" value="FN3"/>
    <property type="match status" value="2"/>
</dbReference>
<dbReference type="InterPro" id="IPR000209">
    <property type="entry name" value="Peptidase_S8/S53_dom"/>
</dbReference>
<feature type="domain" description="Fibronectin type-III" evidence="6">
    <location>
        <begin position="645"/>
        <end position="736"/>
    </location>
</feature>
<dbReference type="GO" id="GO:0016020">
    <property type="term" value="C:membrane"/>
    <property type="evidence" value="ECO:0007669"/>
    <property type="project" value="TreeGrafter"/>
</dbReference>
<evidence type="ECO:0000313" key="8">
    <source>
        <dbReference type="Proteomes" id="UP000001208"/>
    </source>
</evidence>
<dbReference type="STRING" id="517418.Ctha_2584"/>
<comment type="similarity">
    <text evidence="4">Belongs to the peptidase S8 family.</text>
</comment>
<dbReference type="PROSITE" id="PS50853">
    <property type="entry name" value="FN3"/>
    <property type="match status" value="2"/>
</dbReference>
<dbReference type="Gene3D" id="2.60.120.200">
    <property type="match status" value="1"/>
</dbReference>
<keyword evidence="1" id="KW-0645">Protease</keyword>
<dbReference type="PROSITE" id="PS00138">
    <property type="entry name" value="SUBTILASE_SER"/>
    <property type="match status" value="1"/>
</dbReference>
<evidence type="ECO:0000259" key="6">
    <source>
        <dbReference type="PROSITE" id="PS50853"/>
    </source>
</evidence>
<keyword evidence="3" id="KW-0720">Serine protease</keyword>
<dbReference type="PROSITE" id="PS00137">
    <property type="entry name" value="SUBTILASE_HIS"/>
    <property type="match status" value="1"/>
</dbReference>
<name>B3QY67_CHLT3</name>
<comment type="caution">
    <text evidence="4">Lacks conserved residue(s) required for the propagation of feature annotation.</text>
</comment>
<feature type="domain" description="Fibronectin type-III" evidence="6">
    <location>
        <begin position="549"/>
        <end position="639"/>
    </location>
</feature>
<dbReference type="InterPro" id="IPR034054">
    <property type="entry name" value="Pep_S8_PrcA"/>
</dbReference>
<dbReference type="SUPFAM" id="SSF49265">
    <property type="entry name" value="Fibronectin type III"/>
    <property type="match status" value="1"/>
</dbReference>
<dbReference type="InterPro" id="IPR036852">
    <property type="entry name" value="Peptidase_S8/S53_dom_sf"/>
</dbReference>
<dbReference type="InterPro" id="IPR013783">
    <property type="entry name" value="Ig-like_fold"/>
</dbReference>
<sequence length="1628" mass="179467">MKYLSITIWLFVHLISLSYAQDSFYYYHGERIELTPSDNEFYVTFKKDVDKTKKRKALNKGKRFATQSNESFVGRSIRISTSNNLSKTERESFLDSLSQDESISSVHPTYRTPDGDTIYVKDDVIFQPKDDNFIDVVKSFNAEIIEIISLGSNKQVVIKSTTGQSAIDLANALFESGLVVFAQPNFTFQCSASISRIKSDNTTLALSPNDPYYSTKQWFLNNTGQNGGTPGADISAEEAWEITQGSESVVVAVMDGSGYDLEHPEFSGKFVSPYDAAGSDGNSPDDDPSPENSYANHGTPCAGIICALTNNNKGVASVGVNIKVQPINIGYSNYNGGFQTNDATISRAASKIIATPGVVAVSNSWGGGTKNESLENSYHSIRTQSRDGKGAVILFSSGNSGTNGVGYPARADNIIAVGATENNDKRTYFSQYGTDLDVVAPGSDIYTLDRQDGLLKQGYNWGDYVSFSGTSAACPIAAAVVGLMASQNPNLTASELENYLQQTCDKTGGYTYSQVSSRTLGTWNTEMGYGRVNAYKAVLAAGSISVPNAPTNLTAQVESSSQVNLSWQDNSDNEMGFIIHWSKYANFSTYDSTFQGRDRTSHPLSGLEANTTYYFRVYASSLAGNSAFSNTVSETTQPEGSIPQPPTGLQATAISEKRIRLNWIDNANNELGFYLHRSKTSNFSAYTEIPAGYENDTEYNDNNLEPNTTYYYRLTASNGYGRSDFSNTASATTSDAPIEFFSDDFEEDNLTSIWQYEVYDAQNPSRSSEQSVSPTHSVKITQGETTSSHSALIKNLDSGSDDFYFEMSIYVPSTFVGPSDILVLRNTTSSDSRYDFFGTWSVSLKLRQDNIMELARNVSFDRSHTYVGEFSYPRDTWFKIGLLYQGNNINGGIEFYVNDEFKKSEGEVWSPIWNTSGQTIKQIMVGIVDDAGANSNIYIDNIRAYTQSPQSLIGPEKRYHCNISASSGTYSDIDNKAGILESAIDGFEPASDIPKPPHAPNGYISLAFTHPEWGIDEYDKFMYDVRSSNSIGSKAKHWPFEVSTDQTSTEVLLSFELQDIPSGFGVTCVDKETGILTNLRNSPEYSYPAQALRAFVLSIGDSTKPEIMLTTPSGGETFFQGDTIQIAWQASDASGLLAHRLYATPFSSGEKMLIAEVAGSKSFYNWTIPTSLIGAVSLSITSIDSVFNETEVFLEKDIVLERERANVFLPGWTLMSIPFLPTNSTSDSVLGQFVPNYYYLFDYTQQSGFSISETVQLAQGYWFTSPDTVRVEMTGEGQDTSSLKLQAGWNVVGNALYEFVPKAALKVEKNGQIESFDEAVKQDWLSAACYGFTAGASSYSETDTLKPWAGYWLAAIDSNLTLIFDINSIGSKTLQSQQLMTQATSTNWKVQLYATAINSSDSISFCGTNNSATDAFDSEFDMPEPPLPPTKNTIRLYFSQEDWPEVLGNKYNADVRAPLAEQESKQWNFEVEYTGDVTLSWSTPNLSGLSLILEDESNAQTINMLATSEYSYTASEAEPIHKFSIKATQEISSVEDKAEVLPYKYTLQQNYPNPFNPTTTIRFSLKEAGTAILKVFDVLGREILVEHIAGKVGWNSYVFKANEISSGMYFYQLRAGEFSEMKKMLLLR</sequence>
<keyword evidence="8" id="KW-1185">Reference proteome</keyword>
<keyword evidence="2" id="KW-0378">Hydrolase</keyword>
<dbReference type="KEGG" id="cts:Ctha_2584"/>
<reference evidence="7 8" key="1">
    <citation type="submission" date="2008-06" db="EMBL/GenBank/DDBJ databases">
        <title>Complete sequence of Chloroherpeton thalassium ATCC 35110.</title>
        <authorList>
            <consortium name="US DOE Joint Genome Institute"/>
            <person name="Lucas S."/>
            <person name="Copeland A."/>
            <person name="Lapidus A."/>
            <person name="Glavina del Rio T."/>
            <person name="Dalin E."/>
            <person name="Tice H."/>
            <person name="Bruce D."/>
            <person name="Goodwin L."/>
            <person name="Pitluck S."/>
            <person name="Schmutz J."/>
            <person name="Larimer F."/>
            <person name="Land M."/>
            <person name="Hauser L."/>
            <person name="Kyrpides N."/>
            <person name="Mikhailova N."/>
            <person name="Liu Z."/>
            <person name="Li T."/>
            <person name="Zhao F."/>
            <person name="Overmann J."/>
            <person name="Bryant D.A."/>
            <person name="Richardson P."/>
        </authorList>
    </citation>
    <scope>NUCLEOTIDE SEQUENCE [LARGE SCALE GENOMIC DNA]</scope>
    <source>
        <strain evidence="8">ATCC 35110 / GB-78</strain>
    </source>
</reference>
<dbReference type="Gene3D" id="2.60.40.10">
    <property type="entry name" value="Immunoglobulins"/>
    <property type="match status" value="2"/>
</dbReference>
<dbReference type="Proteomes" id="UP000001208">
    <property type="component" value="Chromosome"/>
</dbReference>
<dbReference type="Pfam" id="PF18962">
    <property type="entry name" value="Por_Secre_tail"/>
    <property type="match status" value="1"/>
</dbReference>
<evidence type="ECO:0000256" key="3">
    <source>
        <dbReference type="ARBA" id="ARBA00022825"/>
    </source>
</evidence>
<dbReference type="InterPro" id="IPR023828">
    <property type="entry name" value="Peptidase_S8_Ser-AS"/>
</dbReference>
<dbReference type="Pfam" id="PF00041">
    <property type="entry name" value="fn3"/>
    <property type="match status" value="2"/>
</dbReference>
<gene>
    <name evidence="7" type="ordered locus">Ctha_2584</name>
</gene>
<dbReference type="InterPro" id="IPR003961">
    <property type="entry name" value="FN3_dom"/>
</dbReference>
<evidence type="ECO:0000256" key="4">
    <source>
        <dbReference type="PROSITE-ProRule" id="PRU01240"/>
    </source>
</evidence>